<dbReference type="GO" id="GO:0003924">
    <property type="term" value="F:GTPase activity"/>
    <property type="evidence" value="ECO:0007669"/>
    <property type="project" value="InterPro"/>
</dbReference>
<sequence length="164" mass="18075">ADLPGIIHGAAEHNAGLGVEFLSLISDCRLLVYVVDIGTLWLTNNLGSISDWRRLLRDEVVELLATLKHELTVFDVQLSDPSRCLVVGTKLDLILATPTESESDSQSQYILNALTEVVTLAARDAEVLSDNSSDRVVLVSARRGDNVSTLIRRIQLWTQPLRVE</sequence>
<protein>
    <submittedName>
        <fullName evidence="1">Uncharacterized protein</fullName>
    </submittedName>
</protein>
<reference evidence="1" key="1">
    <citation type="submission" date="2019-07" db="EMBL/GenBank/DDBJ databases">
        <title>Annotation for the trematode Paragonimus miyazaki's.</title>
        <authorList>
            <person name="Choi Y.-J."/>
        </authorList>
    </citation>
    <scope>NUCLEOTIDE SEQUENCE</scope>
    <source>
        <strain evidence="1">Japan</strain>
    </source>
</reference>
<dbReference type="Proteomes" id="UP000822476">
    <property type="component" value="Unassembled WGS sequence"/>
</dbReference>
<comment type="caution">
    <text evidence="1">The sequence shown here is derived from an EMBL/GenBank/DDBJ whole genome shotgun (WGS) entry which is preliminary data.</text>
</comment>
<evidence type="ECO:0000313" key="2">
    <source>
        <dbReference type="Proteomes" id="UP000822476"/>
    </source>
</evidence>
<dbReference type="PANTHER" id="PTHR11702:SF31">
    <property type="entry name" value="MITOCHONDRIAL RIBOSOME-ASSOCIATED GTPASE 2"/>
    <property type="match status" value="1"/>
</dbReference>
<dbReference type="Gene3D" id="3.40.50.300">
    <property type="entry name" value="P-loop containing nucleotide triphosphate hydrolases"/>
    <property type="match status" value="1"/>
</dbReference>
<keyword evidence="2" id="KW-1185">Reference proteome</keyword>
<dbReference type="GO" id="GO:0005525">
    <property type="term" value="F:GTP binding"/>
    <property type="evidence" value="ECO:0007669"/>
    <property type="project" value="InterPro"/>
</dbReference>
<dbReference type="PANTHER" id="PTHR11702">
    <property type="entry name" value="DEVELOPMENTALLY REGULATED GTP-BINDING PROTEIN-RELATED"/>
    <property type="match status" value="1"/>
</dbReference>
<dbReference type="EMBL" id="JTDE01022004">
    <property type="protein sequence ID" value="KAF7232191.1"/>
    <property type="molecule type" value="Genomic_DNA"/>
</dbReference>
<gene>
    <name evidence="1" type="ORF">EG68_08389</name>
</gene>
<accession>A0A8S9Y8N2</accession>
<dbReference type="SUPFAM" id="SSF52540">
    <property type="entry name" value="P-loop containing nucleoside triphosphate hydrolases"/>
    <property type="match status" value="1"/>
</dbReference>
<proteinExistence type="predicted"/>
<dbReference type="InterPro" id="IPR027417">
    <property type="entry name" value="P-loop_NTPase"/>
</dbReference>
<feature type="non-terminal residue" evidence="1">
    <location>
        <position position="1"/>
    </location>
</feature>
<dbReference type="OrthoDB" id="347018at2759"/>
<organism evidence="1 2">
    <name type="scientific">Paragonimus skrjabini miyazakii</name>
    <dbReference type="NCBI Taxonomy" id="59628"/>
    <lineage>
        <taxon>Eukaryota</taxon>
        <taxon>Metazoa</taxon>
        <taxon>Spiralia</taxon>
        <taxon>Lophotrochozoa</taxon>
        <taxon>Platyhelminthes</taxon>
        <taxon>Trematoda</taxon>
        <taxon>Digenea</taxon>
        <taxon>Plagiorchiida</taxon>
        <taxon>Troglotremata</taxon>
        <taxon>Troglotrematidae</taxon>
        <taxon>Paragonimus</taxon>
    </lineage>
</organism>
<dbReference type="AlphaFoldDB" id="A0A8S9Y8N2"/>
<evidence type="ECO:0000313" key="1">
    <source>
        <dbReference type="EMBL" id="KAF7232191.1"/>
    </source>
</evidence>
<dbReference type="GO" id="GO:0005739">
    <property type="term" value="C:mitochondrion"/>
    <property type="evidence" value="ECO:0007669"/>
    <property type="project" value="TreeGrafter"/>
</dbReference>
<name>A0A8S9Y8N2_9TREM</name>
<dbReference type="InterPro" id="IPR045086">
    <property type="entry name" value="OBG_GTPase"/>
</dbReference>